<organism evidence="1 2">
    <name type="scientific">Penicillium citrinum</name>
    <dbReference type="NCBI Taxonomy" id="5077"/>
    <lineage>
        <taxon>Eukaryota</taxon>
        <taxon>Fungi</taxon>
        <taxon>Dikarya</taxon>
        <taxon>Ascomycota</taxon>
        <taxon>Pezizomycotina</taxon>
        <taxon>Eurotiomycetes</taxon>
        <taxon>Eurotiomycetidae</taxon>
        <taxon>Eurotiales</taxon>
        <taxon>Aspergillaceae</taxon>
        <taxon>Penicillium</taxon>
    </lineage>
</organism>
<dbReference type="RefSeq" id="XP_056500697.1">
    <property type="nucleotide sequence ID" value="XM_056645459.1"/>
</dbReference>
<evidence type="ECO:0000313" key="2">
    <source>
        <dbReference type="Proteomes" id="UP001147733"/>
    </source>
</evidence>
<sequence length="354" mass="40484">MADIALPPPQTDKIEYQVQREPEFPTGESSGPSFFSNIRPSEKLGEEAITEPNAHPSVPVEYLFESQPRAIPTQEWFSYVTENPSRFEKCYVLCIFHFKDLLSRWVHEYLQILVEEETTRRKIRLTAERLVDRDQVIVGQSSWDPPKKRAARISLFTKNTPGDILPMPLLFLKPKRQFPLVDLAWILRGVSLLKENYEFTSENCYWYARSAYQSIHIHYHCDEKAWAWARLRGVGIILTAKLEASINILQKNLFSPCLTVSKNECRELAQKADAMMREWGTSEEIDSRPGNKPESRIDHLDENELTTILNANLGVVKLETGDAQSVGETMGSEVEVGSIVSGFLIFISDRTYLG</sequence>
<dbReference type="AlphaFoldDB" id="A0A9W9TMU5"/>
<evidence type="ECO:0000313" key="1">
    <source>
        <dbReference type="EMBL" id="KAJ5231953.1"/>
    </source>
</evidence>
<gene>
    <name evidence="1" type="ORF">N7469_006541</name>
</gene>
<protein>
    <submittedName>
        <fullName evidence="1">Uncharacterized protein</fullName>
    </submittedName>
</protein>
<reference evidence="1" key="1">
    <citation type="submission" date="2022-11" db="EMBL/GenBank/DDBJ databases">
        <authorList>
            <person name="Petersen C."/>
        </authorList>
    </citation>
    <scope>NUCLEOTIDE SEQUENCE</scope>
    <source>
        <strain evidence="1">IBT 23319</strain>
    </source>
</reference>
<comment type="caution">
    <text evidence="1">The sequence shown here is derived from an EMBL/GenBank/DDBJ whole genome shotgun (WGS) entry which is preliminary data.</text>
</comment>
<proteinExistence type="predicted"/>
<dbReference type="EMBL" id="JAPQKT010000005">
    <property type="protein sequence ID" value="KAJ5231953.1"/>
    <property type="molecule type" value="Genomic_DNA"/>
</dbReference>
<dbReference type="Proteomes" id="UP001147733">
    <property type="component" value="Unassembled WGS sequence"/>
</dbReference>
<dbReference type="GeneID" id="81384626"/>
<dbReference type="OrthoDB" id="4895350at2759"/>
<accession>A0A9W9TMU5</accession>
<name>A0A9W9TMU5_PENCI</name>
<reference evidence="1" key="2">
    <citation type="journal article" date="2023" name="IMA Fungus">
        <title>Comparative genomic study of the Penicillium genus elucidates a diverse pangenome and 15 lateral gene transfer events.</title>
        <authorList>
            <person name="Petersen C."/>
            <person name="Sorensen T."/>
            <person name="Nielsen M.R."/>
            <person name="Sondergaard T.E."/>
            <person name="Sorensen J.L."/>
            <person name="Fitzpatrick D.A."/>
            <person name="Frisvad J.C."/>
            <person name="Nielsen K.L."/>
        </authorList>
    </citation>
    <scope>NUCLEOTIDE SEQUENCE</scope>
    <source>
        <strain evidence="1">IBT 23319</strain>
    </source>
</reference>
<keyword evidence="2" id="KW-1185">Reference proteome</keyword>